<comment type="induction">
    <text evidence="10">By heat shock.</text>
</comment>
<dbReference type="PROSITE" id="PS51787">
    <property type="entry name" value="LON_N"/>
    <property type="match status" value="1"/>
</dbReference>
<dbReference type="InterPro" id="IPR004815">
    <property type="entry name" value="Lon_bac/euk-typ"/>
</dbReference>
<feature type="binding site" evidence="10">
    <location>
        <begin position="504"/>
        <end position="511"/>
    </location>
    <ligand>
        <name>ATP</name>
        <dbReference type="ChEBI" id="CHEBI:30616"/>
    </ligand>
</feature>
<dbReference type="InterPro" id="IPR008268">
    <property type="entry name" value="Peptidase_S16_AS"/>
</dbReference>
<dbReference type="NCBIfam" id="TIGR00763">
    <property type="entry name" value="lon"/>
    <property type="match status" value="1"/>
</dbReference>
<evidence type="ECO:0000313" key="19">
    <source>
        <dbReference type="Proteomes" id="UP000326354"/>
    </source>
</evidence>
<reference evidence="18 19" key="1">
    <citation type="submission" date="2019-08" db="EMBL/GenBank/DDBJ databases">
        <title>Complete genome sequence of Candidatus Uab amorphum.</title>
        <authorList>
            <person name="Shiratori T."/>
            <person name="Suzuki S."/>
            <person name="Kakizawa Y."/>
            <person name="Ishida K."/>
        </authorList>
    </citation>
    <scope>NUCLEOTIDE SEQUENCE [LARGE SCALE GENOMIC DNA]</scope>
    <source>
        <strain evidence="18 19">SRT547</strain>
    </source>
</reference>
<dbReference type="InterPro" id="IPR015947">
    <property type="entry name" value="PUA-like_sf"/>
</dbReference>
<feature type="active site" evidence="10 12">
    <location>
        <position position="872"/>
    </location>
</feature>
<feature type="active site" evidence="10 12">
    <location>
        <position position="829"/>
    </location>
</feature>
<evidence type="ECO:0000256" key="6">
    <source>
        <dbReference type="ARBA" id="ARBA00022825"/>
    </source>
</evidence>
<dbReference type="PRINTS" id="PR00830">
    <property type="entry name" value="ENDOLAPTASE"/>
</dbReference>
<keyword evidence="19" id="KW-1185">Reference proteome</keyword>
<evidence type="ECO:0000256" key="2">
    <source>
        <dbReference type="ARBA" id="ARBA00022490"/>
    </source>
</evidence>
<dbReference type="PIRSF" id="PIRSF001174">
    <property type="entry name" value="Lon_proteas"/>
    <property type="match status" value="1"/>
</dbReference>
<dbReference type="InterPro" id="IPR003593">
    <property type="entry name" value="AAA+_ATPase"/>
</dbReference>
<dbReference type="GO" id="GO:0006515">
    <property type="term" value="P:protein quality control for misfolded or incompletely synthesized proteins"/>
    <property type="evidence" value="ECO:0007669"/>
    <property type="project" value="UniProtKB-UniRule"/>
</dbReference>
<evidence type="ECO:0000256" key="5">
    <source>
        <dbReference type="ARBA" id="ARBA00022801"/>
    </source>
</evidence>
<dbReference type="InterPro" id="IPR046336">
    <property type="entry name" value="Lon_prtase_N_sf"/>
</dbReference>
<comment type="similarity">
    <text evidence="10 11 12 13">Belongs to the peptidase S16 family.</text>
</comment>
<evidence type="ECO:0000313" key="18">
    <source>
        <dbReference type="EMBL" id="BBM87727.1"/>
    </source>
</evidence>
<evidence type="ECO:0000256" key="12">
    <source>
        <dbReference type="PROSITE-ProRule" id="PRU01122"/>
    </source>
</evidence>
<dbReference type="SUPFAM" id="SSF88697">
    <property type="entry name" value="PUA domain-like"/>
    <property type="match status" value="1"/>
</dbReference>
<dbReference type="RefSeq" id="WP_229759330.1">
    <property type="nucleotide sequence ID" value="NZ_AP019860.1"/>
</dbReference>
<dbReference type="InterPro" id="IPR003111">
    <property type="entry name" value="Lon_prtase_N"/>
</dbReference>
<dbReference type="KEGG" id="uam:UABAM_06142"/>
<dbReference type="SUPFAM" id="SSF54211">
    <property type="entry name" value="Ribosomal protein S5 domain 2-like"/>
    <property type="match status" value="1"/>
</dbReference>
<feature type="region of interest" description="Disordered" evidence="15">
    <location>
        <begin position="1"/>
        <end position="51"/>
    </location>
</feature>
<accession>A0A5S9F6B4</accession>
<keyword evidence="6 10" id="KW-0720">Serine protease</keyword>
<dbReference type="InterPro" id="IPR027065">
    <property type="entry name" value="Lon_Prtase"/>
</dbReference>
<keyword evidence="7 10" id="KW-0067">ATP-binding</keyword>
<gene>
    <name evidence="10" type="primary">lon</name>
    <name evidence="18" type="ORF">UABAM_06142</name>
</gene>
<keyword evidence="5 10" id="KW-0378">Hydrolase</keyword>
<evidence type="ECO:0000256" key="8">
    <source>
        <dbReference type="ARBA" id="ARBA00023016"/>
    </source>
</evidence>
<keyword evidence="8 10" id="KW-0346">Stress response</keyword>
<dbReference type="GO" id="GO:0005524">
    <property type="term" value="F:ATP binding"/>
    <property type="evidence" value="ECO:0007669"/>
    <property type="project" value="UniProtKB-UniRule"/>
</dbReference>
<organism evidence="18 19">
    <name type="scientific">Uabimicrobium amorphum</name>
    <dbReference type="NCBI Taxonomy" id="2596890"/>
    <lineage>
        <taxon>Bacteria</taxon>
        <taxon>Pseudomonadati</taxon>
        <taxon>Planctomycetota</taxon>
        <taxon>Candidatus Uabimicrobiia</taxon>
        <taxon>Candidatus Uabimicrobiales</taxon>
        <taxon>Candidatus Uabimicrobiaceae</taxon>
        <taxon>Candidatus Uabimicrobium</taxon>
    </lineage>
</organism>
<dbReference type="InterPro" id="IPR027417">
    <property type="entry name" value="P-loop_NTPase"/>
</dbReference>
<evidence type="ECO:0000256" key="10">
    <source>
        <dbReference type="HAMAP-Rule" id="MF_01973"/>
    </source>
</evidence>
<dbReference type="Pfam" id="PF00004">
    <property type="entry name" value="AAA"/>
    <property type="match status" value="1"/>
</dbReference>
<dbReference type="Gene3D" id="3.40.50.300">
    <property type="entry name" value="P-loop containing nucleotide triphosphate hydrolases"/>
    <property type="match status" value="1"/>
</dbReference>
<dbReference type="Gene3D" id="3.30.230.10">
    <property type="match status" value="1"/>
</dbReference>
<evidence type="ECO:0000256" key="13">
    <source>
        <dbReference type="RuleBase" id="RU000591"/>
    </source>
</evidence>
<feature type="region of interest" description="Disordered" evidence="15">
    <location>
        <begin position="99"/>
        <end position="141"/>
    </location>
</feature>
<evidence type="ECO:0000256" key="7">
    <source>
        <dbReference type="ARBA" id="ARBA00022840"/>
    </source>
</evidence>
<evidence type="ECO:0000256" key="14">
    <source>
        <dbReference type="SAM" id="Coils"/>
    </source>
</evidence>
<dbReference type="InterPro" id="IPR014721">
    <property type="entry name" value="Ribsml_uS5_D2-typ_fold_subgr"/>
</dbReference>
<sequence length="923" mass="104026">MSADKKNENEFVADQEQIEKNSAHKEQENTTPNHDIPQNDTNENLSNTPPMCIENTVSQEIDAKEIEIDAKEIEIDAKEIEIDAKEADAEEIDEIQDIELDADVKENENEENVDTVKDENDVSEENTANDLDEDDEQSSSNDQLIVASEILPQTMPIIPILDIPLFPKMLIPLVISDVSLQETIDLIDKKERPVVGIVLAKDSQKDLLESELYEYGTAARVHKISSVDEEHIQIMLEGLCRIRKKKEITTTPVIHWDVEHIYDTKGTPDDELKAHTMAIISSVKELLKLNPLFQEQLKLFISHISYDDPGPIMDLVSSMTTATPEKRQELLETLDLTKRAQKLLILLQEEIQLAQLQEKIRKSIENKISQQQKEFFLREQLKAIKKELGLEKDDKTADVEKFEKRLEKLTLSQEAREVYDEELDKFKTLERSSPEYHVCRNYLDWMTLLPWGVSCADNLDIKKAEDILNADHYGLEDAKERILEFLSLIIKTKKVNGGILCFVGPPGVGKTSIGKSIAKALGRKFYRFSVGGMRDEAEIKGHRRTYIGAMPGKIIQCLKTLHTNNPVIMLDEIDKIGTSFRGDPASALLEVLDPEQNQEFLDHFLDVRFDLSSILFITTANQLDTIPAPLLDRMEIINLSGYILDEKLNIARDFLIKKQLDKHGLQTADVSIGDDMLRFIIDGYAREAGVRNLEKNITKIMRKVIRKHAEGDTSSVQIKDKEDVIKYLKQPPFTEEELYNKDVAGVALGLAWTSLGGKTLYIEASAKVSKSGGYKQTGQLGKVMEESSHIAYSYICSQADKWGINTRYFDNHFIHLHVPAGATPKDGPSAGITMATALYSLVKQKPVRSDIAMTGELTLTGKVLPIGGVKEKVIAAKRVGITQVILPLENKKDYDELPQNVKDGVSCHFADYFSDVLQVAFAE</sequence>
<feature type="compositionally biased region" description="Polar residues" evidence="15">
    <location>
        <begin position="29"/>
        <end position="51"/>
    </location>
</feature>
<evidence type="ECO:0000256" key="4">
    <source>
        <dbReference type="ARBA" id="ARBA00022741"/>
    </source>
</evidence>
<feature type="coiled-coil region" evidence="14">
    <location>
        <begin position="61"/>
        <end position="95"/>
    </location>
</feature>
<evidence type="ECO:0000256" key="1">
    <source>
        <dbReference type="ARBA" id="ARBA00004496"/>
    </source>
</evidence>
<dbReference type="EC" id="3.4.21.53" evidence="10 11"/>
<dbReference type="PROSITE" id="PS01046">
    <property type="entry name" value="LON_SER"/>
    <property type="match status" value="1"/>
</dbReference>
<dbReference type="PANTHER" id="PTHR43718">
    <property type="entry name" value="LON PROTEASE"/>
    <property type="match status" value="1"/>
</dbReference>
<dbReference type="SMART" id="SM00382">
    <property type="entry name" value="AAA"/>
    <property type="match status" value="1"/>
</dbReference>
<dbReference type="FunFam" id="3.40.50.300:FF:000021">
    <property type="entry name" value="Lon protease homolog"/>
    <property type="match status" value="1"/>
</dbReference>
<keyword evidence="3 10" id="KW-0645">Protease</keyword>
<dbReference type="InterPro" id="IPR003959">
    <property type="entry name" value="ATPase_AAA_core"/>
</dbReference>
<comment type="catalytic activity">
    <reaction evidence="9 10 11 12">
        <text>Hydrolysis of proteins in presence of ATP.</text>
        <dbReference type="EC" id="3.4.21.53"/>
    </reaction>
</comment>
<dbReference type="GO" id="GO:0016887">
    <property type="term" value="F:ATP hydrolysis activity"/>
    <property type="evidence" value="ECO:0007669"/>
    <property type="project" value="UniProtKB-UniRule"/>
</dbReference>
<evidence type="ECO:0000256" key="15">
    <source>
        <dbReference type="SAM" id="MobiDB-lite"/>
    </source>
</evidence>
<comment type="function">
    <text evidence="10">ATP-dependent serine protease that mediates the selective degradation of mutant and abnormal proteins as well as certain short-lived regulatory proteins. Required for cellular homeostasis and for survival from DNA damage and developmental changes induced by stress. Degrades polypeptides processively to yield small peptide fragments that are 5 to 10 amino acids long. Binds to DNA in a double-stranded, site-specific manner.</text>
</comment>
<evidence type="ECO:0000259" key="17">
    <source>
        <dbReference type="PROSITE" id="PS51787"/>
    </source>
</evidence>
<dbReference type="GO" id="GO:0004176">
    <property type="term" value="F:ATP-dependent peptidase activity"/>
    <property type="evidence" value="ECO:0007669"/>
    <property type="project" value="UniProtKB-UniRule"/>
</dbReference>
<dbReference type="AlphaFoldDB" id="A0A5S9F6B4"/>
<proteinExistence type="evidence at transcript level"/>
<keyword evidence="14" id="KW-0175">Coiled coil</keyword>
<dbReference type="InterPro" id="IPR008269">
    <property type="entry name" value="Lon_proteolytic"/>
</dbReference>
<dbReference type="GO" id="GO:0043565">
    <property type="term" value="F:sequence-specific DNA binding"/>
    <property type="evidence" value="ECO:0007669"/>
    <property type="project" value="UniProtKB-UniRule"/>
</dbReference>
<keyword evidence="4 10" id="KW-0547">Nucleotide-binding</keyword>
<comment type="subunit">
    <text evidence="10 11">Homohexamer. Organized in a ring with a central cavity.</text>
</comment>
<feature type="coiled-coil region" evidence="14">
    <location>
        <begin position="346"/>
        <end position="412"/>
    </location>
</feature>
<dbReference type="PANTHER" id="PTHR43718:SF2">
    <property type="entry name" value="LON PROTEASE HOMOLOG, MITOCHONDRIAL"/>
    <property type="match status" value="1"/>
</dbReference>
<name>A0A5S9F6B4_UABAM</name>
<dbReference type="HAMAP" id="MF_01973">
    <property type="entry name" value="lon_bact"/>
    <property type="match status" value="1"/>
</dbReference>
<dbReference type="GO" id="GO:0005737">
    <property type="term" value="C:cytoplasm"/>
    <property type="evidence" value="ECO:0007669"/>
    <property type="project" value="UniProtKB-SubCell"/>
</dbReference>
<dbReference type="EMBL" id="AP019860">
    <property type="protein sequence ID" value="BBM87727.1"/>
    <property type="molecule type" value="Genomic_DNA"/>
</dbReference>
<feature type="domain" description="Lon N-terminal" evidence="17">
    <location>
        <begin position="155"/>
        <end position="351"/>
    </location>
</feature>
<dbReference type="SUPFAM" id="SSF52540">
    <property type="entry name" value="P-loop containing nucleoside triphosphate hydrolases"/>
    <property type="match status" value="1"/>
</dbReference>
<feature type="domain" description="Lon proteolytic" evidence="16">
    <location>
        <begin position="741"/>
        <end position="923"/>
    </location>
</feature>
<dbReference type="Gene3D" id="1.10.8.60">
    <property type="match status" value="1"/>
</dbReference>
<dbReference type="CDD" id="cd19500">
    <property type="entry name" value="RecA-like_Lon"/>
    <property type="match status" value="1"/>
</dbReference>
<feature type="compositionally biased region" description="Basic and acidic residues" evidence="15">
    <location>
        <begin position="17"/>
        <end position="28"/>
    </location>
</feature>
<dbReference type="Gene3D" id="2.30.130.40">
    <property type="entry name" value="LON domain-like"/>
    <property type="match status" value="1"/>
</dbReference>
<keyword evidence="2 10" id="KW-0963">Cytoplasm</keyword>
<dbReference type="Proteomes" id="UP000326354">
    <property type="component" value="Chromosome"/>
</dbReference>
<dbReference type="InterPro" id="IPR054594">
    <property type="entry name" value="Lon_lid"/>
</dbReference>
<dbReference type="PROSITE" id="PS51786">
    <property type="entry name" value="LON_PROTEOLYTIC"/>
    <property type="match status" value="1"/>
</dbReference>
<evidence type="ECO:0000256" key="9">
    <source>
        <dbReference type="ARBA" id="ARBA00050665"/>
    </source>
</evidence>
<dbReference type="InterPro" id="IPR020568">
    <property type="entry name" value="Ribosomal_Su5_D2-typ_SF"/>
</dbReference>
<comment type="subcellular location">
    <subcellularLocation>
        <location evidence="1 10 11">Cytoplasm</location>
    </subcellularLocation>
</comment>
<dbReference type="SMART" id="SM00464">
    <property type="entry name" value="LON"/>
    <property type="match status" value="1"/>
</dbReference>
<evidence type="ECO:0000259" key="16">
    <source>
        <dbReference type="PROSITE" id="PS51786"/>
    </source>
</evidence>
<evidence type="ECO:0000256" key="11">
    <source>
        <dbReference type="PIRNR" id="PIRNR001174"/>
    </source>
</evidence>
<dbReference type="FunFam" id="1.20.5.5270:FF:000002">
    <property type="entry name" value="Lon protease homolog"/>
    <property type="match status" value="1"/>
</dbReference>
<dbReference type="Pfam" id="PF05362">
    <property type="entry name" value="Lon_C"/>
    <property type="match status" value="1"/>
</dbReference>
<dbReference type="Pfam" id="PF02190">
    <property type="entry name" value="LON_substr_bdg"/>
    <property type="match status" value="1"/>
</dbReference>
<dbReference type="Gene3D" id="1.20.5.5270">
    <property type="match status" value="1"/>
</dbReference>
<dbReference type="InterPro" id="IPR027543">
    <property type="entry name" value="Lon_bac"/>
</dbReference>
<dbReference type="Gene3D" id="1.20.58.1480">
    <property type="match status" value="1"/>
</dbReference>
<dbReference type="GO" id="GO:0034605">
    <property type="term" value="P:cellular response to heat"/>
    <property type="evidence" value="ECO:0007669"/>
    <property type="project" value="UniProtKB-UniRule"/>
</dbReference>
<dbReference type="GO" id="GO:0004252">
    <property type="term" value="F:serine-type endopeptidase activity"/>
    <property type="evidence" value="ECO:0007669"/>
    <property type="project" value="UniProtKB-UniRule"/>
</dbReference>
<evidence type="ECO:0000256" key="3">
    <source>
        <dbReference type="ARBA" id="ARBA00022670"/>
    </source>
</evidence>
<dbReference type="Pfam" id="PF22667">
    <property type="entry name" value="Lon_lid"/>
    <property type="match status" value="1"/>
</dbReference>
<protein>
    <recommendedName>
        <fullName evidence="10 11">Lon protease</fullName>
        <ecNumber evidence="10 11">3.4.21.53</ecNumber>
    </recommendedName>
    <alternativeName>
        <fullName evidence="10">ATP-dependent protease La</fullName>
    </alternativeName>
</protein>